<dbReference type="EMBL" id="JH431830">
    <property type="status" value="NOT_ANNOTATED_CDS"/>
    <property type="molecule type" value="Genomic_DNA"/>
</dbReference>
<dbReference type="SUPFAM" id="SSF50978">
    <property type="entry name" value="WD40 repeat-like"/>
    <property type="match status" value="3"/>
</dbReference>
<sequence>MNGRKAKFFMVIVVDTLIVFSNSEWDYDRALNFVKNYRISLNANLLYVFVELSSNTKRTIFNDSYTGHPNNILLSGFSDQLLRFIAERGSSRQLREINQIDVKYKLKCSRAVKKTNKNLLSTPYIAVPRWRTARVFISSTFRDMHGERDLLLRSVFPQLRARALDLCVDVHDIDLRWGITEQEAEDNKMVEICLSEAAECDVFVGLLGSRYGTIVNPEQIPESERFDWARAYPEGSSITELEFEIGALSRKDFAEERAVVCIRDNSFLDDVSSDYANDLLPENDEHRIKLEELKCRVRSANFQLIDNYACKWNGGVDNIAAVSGLEDLGELIVDRLWVALKFLYSDDIKLDDSIHENFAAQQSKCFTGRNNVLAQCMTAVNKKKDLIIVNGKSGNGKTALMSKLCVELMRNERNVVIPYFADAISGAETTDDVIAYFCRKLGSNIKSQVTDSCKTTVIHEMLHSAIEYSARFLLLLDGVEELAWIPNPVPPNVQFICTLTENSSLNTREMLRIPLPPLDLKERAEFVRAILLPHRKKLSESLLDNQLNKFITKHEAYSPLFLTFACHQMRLFWVFKEISENVRKMPNSVSGLLKEIMLQIERNNGSTLVSTAFKLLLMSKGGLLEEELYSILNLWMCSRKFNDPDLIEMCRLGNYKLLSRSRFAKFYGSVKVFLNLSSTLRNDALKISHREIVSVISKYCNPLENDLELNKCIAVYYLRQIDPTENENWLGRNPKAFEFVIARLISSGNLGKAVTLMTDLKFLFAKSNIGLCQSILEDFVLIQKEMNRSGSCESKLNDYQRFINRHRRSLNDVPSRIFQLAMNETNSIVSSDAKIHENIPPMIEWLNKSDQSDCCTAVFTLNQAVNCVSTYAGVAAAGIINGTIQLIDLTTSKVIRNIAAHCAEITCICFVDANLLICASESTLSSWNIDTGNRVVTFNGHERKVTAIGRGSGRTIICSVSWDRSIKIWDLKSGRNLSTCCEQYPISCCVMHPTRNDIAVGLWDGSVRIWNLISLKRTAILHGHKTSVSSISLSTCGKYLASSSLDGEIILRSSRHGFQLSKFRASDMRVNDIVFNGKDLWSVADDCAVKVWSSLLNDTREVSFPPPTASKVLYIATNPLNTAEVVVAYEDSTIIKLNSQSGDVLFTVRPILSRVCCVYFDKFIYVAYLSDDLQVLGSETGEIVKCFRTDRVNAITAICCFANDSPIFGYADGTVVVYWYESECRQFKAHDDVITCVVVHPDKHKLFATVSRDKSLKVWRVEEELVAVVDNCHADWINCCVWAPRNGDDFLVTSSNDNSVKLWSLTGSLLTLALVLGHTTGPAIFVDIWENCVICGASDGNIKMFTLKGSEVLSVDGQTTTHFVSCLNKNARTITNWYEEVMNVETEERTESDKSWPSGSLMSISNGTIKDSHLFGTNKVAILSGHSSSVQTAFVMADETVVTGSADGSLMKWNKGTNYQCQENRSEVCSIAWDKSGEDELMVSCCRDGLVSLWKNDKFSDKIIRISNFKLNSECVNGIHLIRKDKFLVTCDDGLICLCKIDDNFTVNLHETRELKRPICCSVYCDEEDILAVATIDGRVCINDVKSGKSRRVFEVSRSNWVIDMKFEDKKLVMLDTSGELKIVSVDADEKDSKLVNVAELELELDCNVIPHCFILESDFYFIGLSDGLLTRIEGDKKTDVRIHDGGVKFCVIDDTKRFLVTASNDRIVKVWNFDSTVGSEVAQFECSAPICALSVPSINLIVCGDFHGKIYFLRLLQST</sequence>
<dbReference type="Pfam" id="PF05729">
    <property type="entry name" value="NACHT"/>
    <property type="match status" value="1"/>
</dbReference>
<dbReference type="PROSITE" id="PS50837">
    <property type="entry name" value="NACHT"/>
    <property type="match status" value="1"/>
</dbReference>
<dbReference type="SUPFAM" id="SSF52540">
    <property type="entry name" value="P-loop containing nucleoside triphosphate hydrolases"/>
    <property type="match status" value="1"/>
</dbReference>
<dbReference type="GO" id="GO:0070034">
    <property type="term" value="F:telomerase RNA binding"/>
    <property type="evidence" value="ECO:0007669"/>
    <property type="project" value="TreeGrafter"/>
</dbReference>
<dbReference type="InterPro" id="IPR015943">
    <property type="entry name" value="WD40/YVTN_repeat-like_dom_sf"/>
</dbReference>
<dbReference type="PROSITE" id="PS00678">
    <property type="entry name" value="WD_REPEATS_1"/>
    <property type="match status" value="2"/>
</dbReference>
<dbReference type="InterPro" id="IPR020472">
    <property type="entry name" value="WD40_PAC1"/>
</dbReference>
<dbReference type="PROSITE" id="PS50082">
    <property type="entry name" value="WD_REPEATS_2"/>
    <property type="match status" value="6"/>
</dbReference>
<dbReference type="InterPro" id="IPR007111">
    <property type="entry name" value="NACHT_NTPase"/>
</dbReference>
<protein>
    <recommendedName>
        <fullName evidence="5">NACHT domain-containing protein</fullName>
    </recommendedName>
</protein>
<dbReference type="InterPro" id="IPR045804">
    <property type="entry name" value="DUF5920"/>
</dbReference>
<dbReference type="Gene3D" id="1.25.40.370">
    <property type="match status" value="1"/>
</dbReference>
<dbReference type="Pfam" id="PF17908">
    <property type="entry name" value="APAF1_C"/>
    <property type="match status" value="1"/>
</dbReference>
<dbReference type="PRINTS" id="PR00320">
    <property type="entry name" value="GPROTEINBRPT"/>
</dbReference>
<feature type="repeat" description="WD" evidence="3">
    <location>
        <begin position="938"/>
        <end position="979"/>
    </location>
</feature>
<feature type="repeat" description="WD" evidence="3">
    <location>
        <begin position="1021"/>
        <end position="1051"/>
    </location>
</feature>
<dbReference type="InterPro" id="IPR019775">
    <property type="entry name" value="WD40_repeat_CS"/>
</dbReference>
<feature type="repeat" description="WD" evidence="3">
    <location>
        <begin position="1270"/>
        <end position="1305"/>
    </location>
</feature>
<evidence type="ECO:0000256" key="4">
    <source>
        <dbReference type="SAM" id="SignalP"/>
    </source>
</evidence>
<dbReference type="InterPro" id="IPR052652">
    <property type="entry name" value="Telomerase_Complex_Comp"/>
</dbReference>
<feature type="chain" id="PRO_5004579859" description="NACHT domain-containing protein" evidence="4">
    <location>
        <begin position="24"/>
        <end position="1760"/>
    </location>
</feature>
<dbReference type="InterPro" id="IPR056828">
    <property type="entry name" value="Beta-prop_TEP1_C"/>
</dbReference>
<dbReference type="GO" id="GO:0005697">
    <property type="term" value="C:telomerase holoenzyme complex"/>
    <property type="evidence" value="ECO:0007669"/>
    <property type="project" value="TreeGrafter"/>
</dbReference>
<feature type="repeat" description="WD" evidence="3">
    <location>
        <begin position="1681"/>
        <end position="1716"/>
    </location>
</feature>
<dbReference type="GO" id="GO:0003720">
    <property type="term" value="F:telomerase activity"/>
    <property type="evidence" value="ECO:0007669"/>
    <property type="project" value="TreeGrafter"/>
</dbReference>
<dbReference type="Proteomes" id="UP000014500">
    <property type="component" value="Unassembled WGS sequence"/>
</dbReference>
<evidence type="ECO:0000313" key="6">
    <source>
        <dbReference type="EnsemblMetazoa" id="SMAR008228-PA"/>
    </source>
</evidence>
<evidence type="ECO:0000256" key="1">
    <source>
        <dbReference type="ARBA" id="ARBA00022574"/>
    </source>
</evidence>
<dbReference type="InterPro" id="IPR027417">
    <property type="entry name" value="P-loop_NTPase"/>
</dbReference>
<reference evidence="6" key="2">
    <citation type="submission" date="2015-02" db="UniProtKB">
        <authorList>
            <consortium name="EnsemblMetazoa"/>
        </authorList>
    </citation>
    <scope>IDENTIFICATION</scope>
</reference>
<keyword evidence="2" id="KW-0677">Repeat</keyword>
<dbReference type="InterPro" id="IPR001680">
    <property type="entry name" value="WD40_rpt"/>
</dbReference>
<dbReference type="PANTHER" id="PTHR44791">
    <property type="entry name" value="TELOMERASE PROTEIN COMPONENT 1 TEP1"/>
    <property type="match status" value="1"/>
</dbReference>
<dbReference type="eggNOG" id="KOG3602">
    <property type="taxonomic scope" value="Eukaryota"/>
</dbReference>
<dbReference type="SMART" id="SM00320">
    <property type="entry name" value="WD40"/>
    <property type="match status" value="15"/>
</dbReference>
<dbReference type="OMA" id="HPKNQLV"/>
<keyword evidence="7" id="KW-1185">Reference proteome</keyword>
<evidence type="ECO:0000313" key="7">
    <source>
        <dbReference type="Proteomes" id="UP000014500"/>
    </source>
</evidence>
<evidence type="ECO:0000256" key="2">
    <source>
        <dbReference type="ARBA" id="ARBA00022737"/>
    </source>
</evidence>
<dbReference type="STRING" id="126957.T1J3Q8"/>
<dbReference type="PANTHER" id="PTHR44791:SF1">
    <property type="entry name" value="TELOMERASE PROTEIN COMPONENT 1"/>
    <property type="match status" value="1"/>
</dbReference>
<organism evidence="6 7">
    <name type="scientific">Strigamia maritima</name>
    <name type="common">European centipede</name>
    <name type="synonym">Geophilus maritimus</name>
    <dbReference type="NCBI Taxonomy" id="126957"/>
    <lineage>
        <taxon>Eukaryota</taxon>
        <taxon>Metazoa</taxon>
        <taxon>Ecdysozoa</taxon>
        <taxon>Arthropoda</taxon>
        <taxon>Myriapoda</taxon>
        <taxon>Chilopoda</taxon>
        <taxon>Pleurostigmophora</taxon>
        <taxon>Geophilomorpha</taxon>
        <taxon>Linotaeniidae</taxon>
        <taxon>Strigamia</taxon>
    </lineage>
</organism>
<keyword evidence="4" id="KW-0732">Signal</keyword>
<dbReference type="Pfam" id="PF13271">
    <property type="entry name" value="DUF4062"/>
    <property type="match status" value="1"/>
</dbReference>
<dbReference type="Gene3D" id="2.130.10.10">
    <property type="entry name" value="YVTN repeat-like/Quinoprotein amine dehydrogenase"/>
    <property type="match status" value="4"/>
</dbReference>
<name>T1J3Q8_STRMM</name>
<dbReference type="InterPro" id="IPR041452">
    <property type="entry name" value="APAF1_C"/>
</dbReference>
<dbReference type="PhylomeDB" id="T1J3Q8"/>
<dbReference type="eggNOG" id="KOG4155">
    <property type="taxonomic scope" value="Eukaryota"/>
</dbReference>
<dbReference type="InterPro" id="IPR036322">
    <property type="entry name" value="WD40_repeat_dom_sf"/>
</dbReference>
<dbReference type="HOGENOM" id="CLU_000342_0_0_1"/>
<proteinExistence type="predicted"/>
<evidence type="ECO:0000259" key="5">
    <source>
        <dbReference type="PROSITE" id="PS50837"/>
    </source>
</evidence>
<evidence type="ECO:0000256" key="3">
    <source>
        <dbReference type="PROSITE-ProRule" id="PRU00221"/>
    </source>
</evidence>
<feature type="repeat" description="WD" evidence="3">
    <location>
        <begin position="1423"/>
        <end position="1454"/>
    </location>
</feature>
<dbReference type="Pfam" id="PF25048">
    <property type="entry name" value="Beta-prop_TEP1_C"/>
    <property type="match status" value="1"/>
</dbReference>
<dbReference type="InterPro" id="IPR025139">
    <property type="entry name" value="DUF4062"/>
</dbReference>
<dbReference type="EnsemblMetazoa" id="SMAR008228-RA">
    <property type="protein sequence ID" value="SMAR008228-PA"/>
    <property type="gene ID" value="SMAR008228"/>
</dbReference>
<keyword evidence="1 3" id="KW-0853">WD repeat</keyword>
<dbReference type="Gene3D" id="3.40.50.300">
    <property type="entry name" value="P-loop containing nucleotide triphosphate hydrolases"/>
    <property type="match status" value="1"/>
</dbReference>
<accession>T1J3Q8</accession>
<feature type="domain" description="NACHT" evidence="5">
    <location>
        <begin position="385"/>
        <end position="482"/>
    </location>
</feature>
<dbReference type="GO" id="GO:0000722">
    <property type="term" value="P:telomere maintenance via recombination"/>
    <property type="evidence" value="ECO:0007669"/>
    <property type="project" value="TreeGrafter"/>
</dbReference>
<feature type="signal peptide" evidence="4">
    <location>
        <begin position="1"/>
        <end position="23"/>
    </location>
</feature>
<reference evidence="7" key="1">
    <citation type="submission" date="2011-05" db="EMBL/GenBank/DDBJ databases">
        <authorList>
            <person name="Richards S.R."/>
            <person name="Qu J."/>
            <person name="Jiang H."/>
            <person name="Jhangiani S.N."/>
            <person name="Agravi P."/>
            <person name="Goodspeed R."/>
            <person name="Gross S."/>
            <person name="Mandapat C."/>
            <person name="Jackson L."/>
            <person name="Mathew T."/>
            <person name="Pu L."/>
            <person name="Thornton R."/>
            <person name="Saada N."/>
            <person name="Wilczek-Boney K.B."/>
            <person name="Lee S."/>
            <person name="Kovar C."/>
            <person name="Wu Y."/>
            <person name="Scherer S.E."/>
            <person name="Worley K.C."/>
            <person name="Muzny D.M."/>
            <person name="Gibbs R."/>
        </authorList>
    </citation>
    <scope>NUCLEOTIDE SEQUENCE</scope>
    <source>
        <strain evidence="7">Brora</strain>
    </source>
</reference>
<dbReference type="Pfam" id="PF19334">
    <property type="entry name" value="DUF5920"/>
    <property type="match status" value="1"/>
</dbReference>
<dbReference type="Pfam" id="PF00400">
    <property type="entry name" value="WD40"/>
    <property type="match status" value="7"/>
</dbReference>
<dbReference type="PROSITE" id="PS50294">
    <property type="entry name" value="WD_REPEATS_REGION"/>
    <property type="match status" value="2"/>
</dbReference>
<feature type="repeat" description="WD" evidence="3">
    <location>
        <begin position="1227"/>
        <end position="1262"/>
    </location>
</feature>